<accession>A0A4Y2T8W0</accession>
<keyword evidence="2" id="KW-1185">Reference proteome</keyword>
<evidence type="ECO:0000313" key="1">
    <source>
        <dbReference type="EMBL" id="GBN97017.1"/>
    </source>
</evidence>
<dbReference type="EMBL" id="BGPR01026919">
    <property type="protein sequence ID" value="GBN97017.1"/>
    <property type="molecule type" value="Genomic_DNA"/>
</dbReference>
<evidence type="ECO:0000313" key="2">
    <source>
        <dbReference type="Proteomes" id="UP000499080"/>
    </source>
</evidence>
<dbReference type="GO" id="GO:0003676">
    <property type="term" value="F:nucleic acid binding"/>
    <property type="evidence" value="ECO:0007669"/>
    <property type="project" value="InterPro"/>
</dbReference>
<dbReference type="PANTHER" id="PTHR47326:SF1">
    <property type="entry name" value="HTH PSQ-TYPE DOMAIN-CONTAINING PROTEIN"/>
    <property type="match status" value="1"/>
</dbReference>
<dbReference type="InterPro" id="IPR036397">
    <property type="entry name" value="RNaseH_sf"/>
</dbReference>
<organism evidence="1 2">
    <name type="scientific">Araneus ventricosus</name>
    <name type="common">Orbweaver spider</name>
    <name type="synonym">Epeira ventricosa</name>
    <dbReference type="NCBI Taxonomy" id="182803"/>
    <lineage>
        <taxon>Eukaryota</taxon>
        <taxon>Metazoa</taxon>
        <taxon>Ecdysozoa</taxon>
        <taxon>Arthropoda</taxon>
        <taxon>Chelicerata</taxon>
        <taxon>Arachnida</taxon>
        <taxon>Araneae</taxon>
        <taxon>Araneomorphae</taxon>
        <taxon>Entelegynae</taxon>
        <taxon>Araneoidea</taxon>
        <taxon>Araneidae</taxon>
        <taxon>Araneus</taxon>
    </lineage>
</organism>
<dbReference type="PANTHER" id="PTHR47326">
    <property type="entry name" value="TRANSPOSABLE ELEMENT TC3 TRANSPOSASE-LIKE PROTEIN"/>
    <property type="match status" value="1"/>
</dbReference>
<dbReference type="OrthoDB" id="6622349at2759"/>
<reference evidence="1 2" key="1">
    <citation type="journal article" date="2019" name="Sci. Rep.">
        <title>Orb-weaving spider Araneus ventricosus genome elucidates the spidroin gene catalogue.</title>
        <authorList>
            <person name="Kono N."/>
            <person name="Nakamura H."/>
            <person name="Ohtoshi R."/>
            <person name="Moran D.A.P."/>
            <person name="Shinohara A."/>
            <person name="Yoshida Y."/>
            <person name="Fujiwara M."/>
            <person name="Mori M."/>
            <person name="Tomita M."/>
            <person name="Arakawa K."/>
        </authorList>
    </citation>
    <scope>NUCLEOTIDE SEQUENCE [LARGE SCALE GENOMIC DNA]</scope>
</reference>
<dbReference type="Proteomes" id="UP000499080">
    <property type="component" value="Unassembled WGS sequence"/>
</dbReference>
<name>A0A4Y2T8W0_ARAVE</name>
<protein>
    <recommendedName>
        <fullName evidence="3">Tc1-like transposase DDE domain-containing protein</fullName>
    </recommendedName>
</protein>
<dbReference type="Gene3D" id="3.30.420.10">
    <property type="entry name" value="Ribonuclease H-like superfamily/Ribonuclease H"/>
    <property type="match status" value="1"/>
</dbReference>
<dbReference type="AlphaFoldDB" id="A0A4Y2T8W0"/>
<sequence length="203" mass="22988">MCYSLTKAREGISKTHNLPVWASCNPYDTRPHACQKRFSVNVLAGIVDDHLMGSCILPFRLEGRTYLTFLQQVLPELLQPVAANIQTRMWYQHNGAPPHFNLDVQSTLDVKFPGRWIGRGGPTYWPADDESDLSCLDFFLWGHLKILVYESPIASDEDLVARISVAAGVIREMSGVFEKVRRSLRRRCNVCITASGLSFKQFL</sequence>
<gene>
    <name evidence="1" type="ORF">AVEN_46672_1</name>
</gene>
<proteinExistence type="predicted"/>
<comment type="caution">
    <text evidence="1">The sequence shown here is derived from an EMBL/GenBank/DDBJ whole genome shotgun (WGS) entry which is preliminary data.</text>
</comment>
<evidence type="ECO:0008006" key="3">
    <source>
        <dbReference type="Google" id="ProtNLM"/>
    </source>
</evidence>